<dbReference type="Pfam" id="PF04908">
    <property type="entry name" value="SH3BGR"/>
    <property type="match status" value="1"/>
</dbReference>
<sequence>MAPPPIQVFLTTIASQVELRRRQEYLLRLLQVKKIPFTSYDLASDEDAKRLWKRKAPTDKQQLPGFLVGGDFIGTFSQFEEAVEFDELEIFLRRNEDYQPFVDEPPVAPQQAIGVPGAYSPLQMFPKHAPSRSPSPSPQALREKEKSEINAGEELAEFGLANVSVSKDELAALVAELGLGGDEAKDLVAGLAEPMEPPRTIAKAAAKVAKAEENAKGKAEPKPKMPKVVVKDEREVKKEVSKEVREEAKEAQKEAKKEAKEAAKEEIQQPAKEEKVEEDLVEKKTEEDVKLELEPETPQTLVAVEVEAVKPVVKVKDEDEVTVELKPDEEFEVTPEPKAEPESVEERKTTKPAPKEENEKREDVEVVRSPIAVETPPPKDEPAHE</sequence>
<dbReference type="Proteomes" id="UP000703269">
    <property type="component" value="Unassembled WGS sequence"/>
</dbReference>
<feature type="compositionally biased region" description="Basic and acidic residues" evidence="2">
    <location>
        <begin position="281"/>
        <end position="293"/>
    </location>
</feature>
<name>A0A9P3G262_9APHY</name>
<evidence type="ECO:0000256" key="1">
    <source>
        <dbReference type="ARBA" id="ARBA00007764"/>
    </source>
</evidence>
<dbReference type="PANTHER" id="PTHR12232">
    <property type="entry name" value="SH3 DOMAIN-BINDING GLUTAMIC ACID-RICH-LIKE PROTEIN"/>
    <property type="match status" value="1"/>
</dbReference>
<comment type="similarity">
    <text evidence="1">Belongs to the SH3BGR family.</text>
</comment>
<organism evidence="3 4">
    <name type="scientific">Phanerochaete sordida</name>
    <dbReference type="NCBI Taxonomy" id="48140"/>
    <lineage>
        <taxon>Eukaryota</taxon>
        <taxon>Fungi</taxon>
        <taxon>Dikarya</taxon>
        <taxon>Basidiomycota</taxon>
        <taxon>Agaricomycotina</taxon>
        <taxon>Agaricomycetes</taxon>
        <taxon>Polyporales</taxon>
        <taxon>Phanerochaetaceae</taxon>
        <taxon>Phanerochaete</taxon>
    </lineage>
</organism>
<dbReference type="InterPro" id="IPR006993">
    <property type="entry name" value="Glut_rich_SH3-bd"/>
</dbReference>
<protein>
    <recommendedName>
        <fullName evidence="5">SH3 domain-binding glutamic acid-rich protein</fullName>
    </recommendedName>
</protein>
<feature type="region of interest" description="Disordered" evidence="2">
    <location>
        <begin position="212"/>
        <end position="385"/>
    </location>
</feature>
<feature type="compositionally biased region" description="Basic and acidic residues" evidence="2">
    <location>
        <begin position="212"/>
        <end position="275"/>
    </location>
</feature>
<keyword evidence="4" id="KW-1185">Reference proteome</keyword>
<dbReference type="SUPFAM" id="SSF52833">
    <property type="entry name" value="Thioredoxin-like"/>
    <property type="match status" value="1"/>
</dbReference>
<dbReference type="InterPro" id="IPR036249">
    <property type="entry name" value="Thioredoxin-like_sf"/>
</dbReference>
<accession>A0A9P3G262</accession>
<dbReference type="InterPro" id="IPR051033">
    <property type="entry name" value="SH3BGR"/>
</dbReference>
<evidence type="ECO:0000256" key="2">
    <source>
        <dbReference type="SAM" id="MobiDB-lite"/>
    </source>
</evidence>
<evidence type="ECO:0000313" key="4">
    <source>
        <dbReference type="Proteomes" id="UP000703269"/>
    </source>
</evidence>
<dbReference type="AlphaFoldDB" id="A0A9P3G262"/>
<dbReference type="PANTHER" id="PTHR12232:SF0">
    <property type="entry name" value="THIOREDOXIN DOMAIN-CONTAINING PROTEIN"/>
    <property type="match status" value="1"/>
</dbReference>
<feature type="compositionally biased region" description="Low complexity" evidence="2">
    <location>
        <begin position="302"/>
        <end position="312"/>
    </location>
</feature>
<dbReference type="EMBL" id="BPQB01000007">
    <property type="protein sequence ID" value="GJE87633.1"/>
    <property type="molecule type" value="Genomic_DNA"/>
</dbReference>
<dbReference type="OrthoDB" id="9932926at2759"/>
<dbReference type="GO" id="GO:0005737">
    <property type="term" value="C:cytoplasm"/>
    <property type="evidence" value="ECO:0007669"/>
    <property type="project" value="TreeGrafter"/>
</dbReference>
<feature type="region of interest" description="Disordered" evidence="2">
    <location>
        <begin position="124"/>
        <end position="147"/>
    </location>
</feature>
<comment type="caution">
    <text evidence="3">The sequence shown here is derived from an EMBL/GenBank/DDBJ whole genome shotgun (WGS) entry which is preliminary data.</text>
</comment>
<dbReference type="Gene3D" id="3.40.30.10">
    <property type="entry name" value="Glutaredoxin"/>
    <property type="match status" value="1"/>
</dbReference>
<evidence type="ECO:0008006" key="5">
    <source>
        <dbReference type="Google" id="ProtNLM"/>
    </source>
</evidence>
<proteinExistence type="inferred from homology"/>
<gene>
    <name evidence="3" type="ORF">PsYK624_037160</name>
</gene>
<evidence type="ECO:0000313" key="3">
    <source>
        <dbReference type="EMBL" id="GJE87633.1"/>
    </source>
</evidence>
<reference evidence="3 4" key="1">
    <citation type="submission" date="2021-08" db="EMBL/GenBank/DDBJ databases">
        <title>Draft Genome Sequence of Phanerochaete sordida strain YK-624.</title>
        <authorList>
            <person name="Mori T."/>
            <person name="Dohra H."/>
            <person name="Suzuki T."/>
            <person name="Kawagishi H."/>
            <person name="Hirai H."/>
        </authorList>
    </citation>
    <scope>NUCLEOTIDE SEQUENCE [LARGE SCALE GENOMIC DNA]</scope>
    <source>
        <strain evidence="3 4">YK-624</strain>
    </source>
</reference>
<feature type="compositionally biased region" description="Basic and acidic residues" evidence="2">
    <location>
        <begin position="335"/>
        <end position="366"/>
    </location>
</feature>